<feature type="transmembrane region" description="Helical" evidence="21">
    <location>
        <begin position="183"/>
        <end position="216"/>
    </location>
</feature>
<sequence>MRATTRNSRVTPSNGLCLPILDDGDTERTQAPSLNQAPIVEVSERGFDMVLVSTVVILLIIGTVEIFSASAVLGLRRHGDAMHFVKRQLVWMVVGSGAMWFAANTSYRWLKRWTYPLLAFTLLLLVAVLFTRPINGAKRWFQLGLMSFQPVEIAKLVLVTYLAHSLSKKADQVKQFTNGFVPHIVVCSLMMGLVLLQPDLGSSVILGTTTLVLLFVAGAKLSYLTLAVLSAAPVAYMLIVGTPWRMRRFLAFFNPEAYSLGVAYQSVQASIAIGSGGLTGLGLGEGRQQLGYMLEGHNDYIMASVGEELGFVGFALVLALFVVLVWRGVRAAVGARDVFGSYIAFGITVTFAIQALINTGVVLGALPAKGLTLPFVSYGGSSLLMAMFFAGLLLNVGRRAPPKPRTRELVNRIGGGRKRRPRAVIVVS</sequence>
<evidence type="ECO:0000256" key="1">
    <source>
        <dbReference type="ARBA" id="ARBA00004651"/>
    </source>
</evidence>
<evidence type="ECO:0000313" key="22">
    <source>
        <dbReference type="EMBL" id="ACY14503.1"/>
    </source>
</evidence>
<evidence type="ECO:0000256" key="3">
    <source>
        <dbReference type="ARBA" id="ARBA00022475"/>
    </source>
</evidence>
<dbReference type="InterPro" id="IPR013437">
    <property type="entry name" value="FtsW"/>
</dbReference>
<dbReference type="GO" id="GO:0008955">
    <property type="term" value="F:peptidoglycan glycosyltransferase activity"/>
    <property type="evidence" value="ECO:0007669"/>
    <property type="project" value="UniProtKB-EC"/>
</dbReference>
<evidence type="ECO:0000256" key="7">
    <source>
        <dbReference type="ARBA" id="ARBA00022692"/>
    </source>
</evidence>
<dbReference type="EMBL" id="CP001804">
    <property type="protein sequence ID" value="ACY14503.1"/>
    <property type="molecule type" value="Genomic_DNA"/>
</dbReference>
<dbReference type="HOGENOM" id="CLU_029243_0_1_7"/>
<dbReference type="GO" id="GO:0032153">
    <property type="term" value="C:cell division site"/>
    <property type="evidence" value="ECO:0007669"/>
    <property type="project" value="TreeGrafter"/>
</dbReference>
<evidence type="ECO:0000256" key="10">
    <source>
        <dbReference type="ARBA" id="ARBA00022989"/>
    </source>
</evidence>
<keyword evidence="8" id="KW-0133">Cell shape</keyword>
<evidence type="ECO:0000313" key="23">
    <source>
        <dbReference type="Proteomes" id="UP000001880"/>
    </source>
</evidence>
<evidence type="ECO:0000256" key="19">
    <source>
        <dbReference type="ARBA" id="ARBA00044770"/>
    </source>
</evidence>
<dbReference type="eggNOG" id="COG0772">
    <property type="taxonomic scope" value="Bacteria"/>
</dbReference>
<reference evidence="22 23" key="1">
    <citation type="journal article" date="2010" name="Stand. Genomic Sci.">
        <title>Complete genome sequence of Haliangium ochraceum type strain (SMP-2).</title>
        <authorList>
            <consortium name="US DOE Joint Genome Institute (JGI-PGF)"/>
            <person name="Ivanova N."/>
            <person name="Daum C."/>
            <person name="Lang E."/>
            <person name="Abt B."/>
            <person name="Kopitz M."/>
            <person name="Saunders E."/>
            <person name="Lapidus A."/>
            <person name="Lucas S."/>
            <person name="Glavina Del Rio T."/>
            <person name="Nolan M."/>
            <person name="Tice H."/>
            <person name="Copeland A."/>
            <person name="Cheng J.F."/>
            <person name="Chen F."/>
            <person name="Bruce D."/>
            <person name="Goodwin L."/>
            <person name="Pitluck S."/>
            <person name="Mavromatis K."/>
            <person name="Pati A."/>
            <person name="Mikhailova N."/>
            <person name="Chen A."/>
            <person name="Palaniappan K."/>
            <person name="Land M."/>
            <person name="Hauser L."/>
            <person name="Chang Y.J."/>
            <person name="Jeffries C.D."/>
            <person name="Detter J.C."/>
            <person name="Brettin T."/>
            <person name="Rohde M."/>
            <person name="Goker M."/>
            <person name="Bristow J."/>
            <person name="Markowitz V."/>
            <person name="Eisen J.A."/>
            <person name="Hugenholtz P."/>
            <person name="Kyrpides N.C."/>
            <person name="Klenk H.P."/>
        </authorList>
    </citation>
    <scope>NUCLEOTIDE SEQUENCE [LARGE SCALE GENOMIC DNA]</scope>
    <source>
        <strain evidence="23">DSM 14365 / CIP 107738 / JCM 11303 / AJ 13395 / SMP-2</strain>
    </source>
</reference>
<protein>
    <recommendedName>
        <fullName evidence="17">Probable peptidoglycan glycosyltransferase FtsW</fullName>
        <ecNumber evidence="19">2.4.99.28</ecNumber>
    </recommendedName>
    <alternativeName>
        <fullName evidence="18">Cell division protein FtsW</fullName>
    </alternativeName>
    <alternativeName>
        <fullName evidence="15">Cell wall polymerase</fullName>
    </alternativeName>
    <alternativeName>
        <fullName evidence="14">Peptidoglycan polymerase</fullName>
    </alternativeName>
</protein>
<proteinExistence type="inferred from homology"/>
<evidence type="ECO:0000256" key="14">
    <source>
        <dbReference type="ARBA" id="ARBA00032370"/>
    </source>
</evidence>
<dbReference type="GO" id="GO:0071555">
    <property type="term" value="P:cell wall organization"/>
    <property type="evidence" value="ECO:0007669"/>
    <property type="project" value="UniProtKB-KW"/>
</dbReference>
<dbReference type="GO" id="GO:0008360">
    <property type="term" value="P:regulation of cell shape"/>
    <property type="evidence" value="ECO:0007669"/>
    <property type="project" value="UniProtKB-KW"/>
</dbReference>
<evidence type="ECO:0000256" key="21">
    <source>
        <dbReference type="SAM" id="Phobius"/>
    </source>
</evidence>
<dbReference type="GO" id="GO:0051301">
    <property type="term" value="P:cell division"/>
    <property type="evidence" value="ECO:0007669"/>
    <property type="project" value="UniProtKB-KW"/>
</dbReference>
<gene>
    <name evidence="22" type="ordered locus">Hoch_1957</name>
</gene>
<feature type="transmembrane region" description="Helical" evidence="21">
    <location>
        <begin position="375"/>
        <end position="397"/>
    </location>
</feature>
<evidence type="ECO:0000256" key="8">
    <source>
        <dbReference type="ARBA" id="ARBA00022960"/>
    </source>
</evidence>
<keyword evidence="6" id="KW-0808">Transferase</keyword>
<dbReference type="EC" id="2.4.99.28" evidence="19"/>
<evidence type="ECO:0000256" key="2">
    <source>
        <dbReference type="ARBA" id="ARBA00004752"/>
    </source>
</evidence>
<dbReference type="AlphaFoldDB" id="D0LZ33"/>
<dbReference type="GO" id="GO:0009252">
    <property type="term" value="P:peptidoglycan biosynthetic process"/>
    <property type="evidence" value="ECO:0007669"/>
    <property type="project" value="UniProtKB-KW"/>
</dbReference>
<dbReference type="Proteomes" id="UP000001880">
    <property type="component" value="Chromosome"/>
</dbReference>
<dbReference type="GO" id="GO:0015648">
    <property type="term" value="F:lipid-linked peptidoglycan transporter activity"/>
    <property type="evidence" value="ECO:0007669"/>
    <property type="project" value="TreeGrafter"/>
</dbReference>
<dbReference type="Pfam" id="PF01098">
    <property type="entry name" value="FTSW_RODA_SPOVE"/>
    <property type="match status" value="1"/>
</dbReference>
<keyword evidence="23" id="KW-1185">Reference proteome</keyword>
<keyword evidence="10 21" id="KW-1133">Transmembrane helix</keyword>
<dbReference type="NCBIfam" id="TIGR02614">
    <property type="entry name" value="ftsW"/>
    <property type="match status" value="1"/>
</dbReference>
<evidence type="ECO:0000256" key="11">
    <source>
        <dbReference type="ARBA" id="ARBA00023136"/>
    </source>
</evidence>
<evidence type="ECO:0000256" key="12">
    <source>
        <dbReference type="ARBA" id="ARBA00023306"/>
    </source>
</evidence>
<evidence type="ECO:0000256" key="20">
    <source>
        <dbReference type="ARBA" id="ARBA00049902"/>
    </source>
</evidence>
<keyword evidence="11 21" id="KW-0472">Membrane</keyword>
<evidence type="ECO:0000256" key="16">
    <source>
        <dbReference type="ARBA" id="ARBA00038053"/>
    </source>
</evidence>
<dbReference type="KEGG" id="hoh:Hoch_1957"/>
<comment type="pathway">
    <text evidence="2">Cell wall biogenesis; peptidoglycan biosynthesis.</text>
</comment>
<dbReference type="PANTHER" id="PTHR30474:SF2">
    <property type="entry name" value="PEPTIDOGLYCAN GLYCOSYLTRANSFERASE FTSW-RELATED"/>
    <property type="match status" value="1"/>
</dbReference>
<keyword evidence="3" id="KW-1003">Cell membrane</keyword>
<dbReference type="OrthoDB" id="9768187at2"/>
<feature type="transmembrane region" description="Helical" evidence="21">
    <location>
        <begin position="143"/>
        <end position="163"/>
    </location>
</feature>
<evidence type="ECO:0000256" key="4">
    <source>
        <dbReference type="ARBA" id="ARBA00022618"/>
    </source>
</evidence>
<evidence type="ECO:0000256" key="9">
    <source>
        <dbReference type="ARBA" id="ARBA00022984"/>
    </source>
</evidence>
<dbReference type="PANTHER" id="PTHR30474">
    <property type="entry name" value="CELL CYCLE PROTEIN"/>
    <property type="match status" value="1"/>
</dbReference>
<dbReference type="STRING" id="502025.Hoch_1957"/>
<dbReference type="GO" id="GO:0005886">
    <property type="term" value="C:plasma membrane"/>
    <property type="evidence" value="ECO:0007669"/>
    <property type="project" value="UniProtKB-SubCell"/>
</dbReference>
<feature type="transmembrane region" description="Helical" evidence="21">
    <location>
        <begin position="223"/>
        <end position="244"/>
    </location>
</feature>
<feature type="transmembrane region" description="Helical" evidence="21">
    <location>
        <begin position="50"/>
        <end position="76"/>
    </location>
</feature>
<keyword evidence="7 21" id="KW-0812">Transmembrane</keyword>
<keyword evidence="9" id="KW-0573">Peptidoglycan synthesis</keyword>
<comment type="subcellular location">
    <subcellularLocation>
        <location evidence="1">Cell membrane</location>
        <topology evidence="1">Multi-pass membrane protein</topology>
    </subcellularLocation>
</comment>
<keyword evidence="4 22" id="KW-0132">Cell division</keyword>
<feature type="transmembrane region" description="Helical" evidence="21">
    <location>
        <begin position="341"/>
        <end position="363"/>
    </location>
</feature>
<organism evidence="22 23">
    <name type="scientific">Haliangium ochraceum (strain DSM 14365 / JCM 11303 / SMP-2)</name>
    <dbReference type="NCBI Taxonomy" id="502025"/>
    <lineage>
        <taxon>Bacteria</taxon>
        <taxon>Pseudomonadati</taxon>
        <taxon>Myxococcota</taxon>
        <taxon>Polyangia</taxon>
        <taxon>Haliangiales</taxon>
        <taxon>Kofleriaceae</taxon>
        <taxon>Haliangium</taxon>
    </lineage>
</organism>
<keyword evidence="12" id="KW-0131">Cell cycle</keyword>
<evidence type="ECO:0000256" key="6">
    <source>
        <dbReference type="ARBA" id="ARBA00022679"/>
    </source>
</evidence>
<feature type="transmembrane region" description="Helical" evidence="21">
    <location>
        <begin position="309"/>
        <end position="329"/>
    </location>
</feature>
<keyword evidence="5" id="KW-0328">Glycosyltransferase</keyword>
<evidence type="ECO:0000256" key="15">
    <source>
        <dbReference type="ARBA" id="ARBA00033270"/>
    </source>
</evidence>
<feature type="transmembrane region" description="Helical" evidence="21">
    <location>
        <begin position="113"/>
        <end position="131"/>
    </location>
</feature>
<accession>D0LZ33</accession>
<keyword evidence="13" id="KW-0961">Cell wall biogenesis/degradation</keyword>
<evidence type="ECO:0000256" key="13">
    <source>
        <dbReference type="ARBA" id="ARBA00023316"/>
    </source>
</evidence>
<dbReference type="InterPro" id="IPR001182">
    <property type="entry name" value="FtsW/RodA"/>
</dbReference>
<comment type="similarity">
    <text evidence="16">Belongs to the SEDS family. FtsW subfamily.</text>
</comment>
<evidence type="ECO:0000256" key="17">
    <source>
        <dbReference type="ARBA" id="ARBA00041185"/>
    </source>
</evidence>
<evidence type="ECO:0000256" key="5">
    <source>
        <dbReference type="ARBA" id="ARBA00022676"/>
    </source>
</evidence>
<comment type="catalytic activity">
    <reaction evidence="20">
        <text>[GlcNAc-(1-&gt;4)-Mur2Ac(oyl-L-Ala-gamma-D-Glu-L-Lys-D-Ala-D-Ala)](n)-di-trans,octa-cis-undecaprenyl diphosphate + beta-D-GlcNAc-(1-&gt;4)-Mur2Ac(oyl-L-Ala-gamma-D-Glu-L-Lys-D-Ala-D-Ala)-di-trans,octa-cis-undecaprenyl diphosphate = [GlcNAc-(1-&gt;4)-Mur2Ac(oyl-L-Ala-gamma-D-Glu-L-Lys-D-Ala-D-Ala)](n+1)-di-trans,octa-cis-undecaprenyl diphosphate + di-trans,octa-cis-undecaprenyl diphosphate + H(+)</text>
        <dbReference type="Rhea" id="RHEA:23708"/>
        <dbReference type="Rhea" id="RHEA-COMP:9602"/>
        <dbReference type="Rhea" id="RHEA-COMP:9603"/>
        <dbReference type="ChEBI" id="CHEBI:15378"/>
        <dbReference type="ChEBI" id="CHEBI:58405"/>
        <dbReference type="ChEBI" id="CHEBI:60033"/>
        <dbReference type="ChEBI" id="CHEBI:78435"/>
        <dbReference type="EC" id="2.4.99.28"/>
    </reaction>
</comment>
<dbReference type="RefSeq" id="WP_012827111.1">
    <property type="nucleotide sequence ID" value="NC_013440.1"/>
</dbReference>
<evidence type="ECO:0000256" key="18">
    <source>
        <dbReference type="ARBA" id="ARBA00041418"/>
    </source>
</evidence>
<feature type="transmembrane region" description="Helical" evidence="21">
    <location>
        <begin position="88"/>
        <end position="107"/>
    </location>
</feature>
<name>D0LZ33_HALO1</name>